<protein>
    <submittedName>
        <fullName evidence="2">Class I SAM-dependent methyltransferase</fullName>
        <ecNumber evidence="2">2.1.-.-</ecNumber>
    </submittedName>
</protein>
<evidence type="ECO:0000313" key="2">
    <source>
        <dbReference type="EMBL" id="MEL3971658.1"/>
    </source>
</evidence>
<dbReference type="GO" id="GO:0008168">
    <property type="term" value="F:methyltransferase activity"/>
    <property type="evidence" value="ECO:0007669"/>
    <property type="project" value="UniProtKB-KW"/>
</dbReference>
<dbReference type="InterPro" id="IPR029063">
    <property type="entry name" value="SAM-dependent_MTases_sf"/>
</dbReference>
<dbReference type="Proteomes" id="UP001389717">
    <property type="component" value="Unassembled WGS sequence"/>
</dbReference>
<name>A0ABU9K9R9_9BACI</name>
<accession>A0ABU9K9R9</accession>
<feature type="domain" description="Methyltransferase type 11" evidence="1">
    <location>
        <begin position="50"/>
        <end position="144"/>
    </location>
</feature>
<sequence length="246" mass="28255">MEFRGSRAYDQEGFYSSYMKRRDRKDSPNNAIEGPIINELLGDVQQKDILDLGCGDASFGNDLLERGAASYTGVEGSEQMAQAAERNMTDKNGTIIRENMESYPYPAHAFDIVTSRFAIHYVQDIHTLFQHVHESLKENGTFVFSVQHPLTTSSFASKQTGDRRGNWIVDNYFLEGERKEPWIDQVVVKYHRTIEQYFRTLTACGFTVMDLREGTPRRDHFSSGEEFTRRQRIPVVLAFSCRKLKG</sequence>
<dbReference type="EC" id="2.1.-.-" evidence="2"/>
<dbReference type="PANTHER" id="PTHR43861:SF1">
    <property type="entry name" value="TRANS-ACONITATE 2-METHYLTRANSFERASE"/>
    <property type="match status" value="1"/>
</dbReference>
<dbReference type="PANTHER" id="PTHR43861">
    <property type="entry name" value="TRANS-ACONITATE 2-METHYLTRANSFERASE-RELATED"/>
    <property type="match status" value="1"/>
</dbReference>
<dbReference type="CDD" id="cd02440">
    <property type="entry name" value="AdoMet_MTases"/>
    <property type="match status" value="1"/>
</dbReference>
<gene>
    <name evidence="2" type="ORF">AAEO50_05130</name>
</gene>
<dbReference type="GO" id="GO:0032259">
    <property type="term" value="P:methylation"/>
    <property type="evidence" value="ECO:0007669"/>
    <property type="project" value="UniProtKB-KW"/>
</dbReference>
<evidence type="ECO:0000313" key="3">
    <source>
        <dbReference type="Proteomes" id="UP001389717"/>
    </source>
</evidence>
<dbReference type="SUPFAM" id="SSF53335">
    <property type="entry name" value="S-adenosyl-L-methionine-dependent methyltransferases"/>
    <property type="match status" value="1"/>
</dbReference>
<dbReference type="EMBL" id="JBBYAF010000007">
    <property type="protein sequence ID" value="MEL3971658.1"/>
    <property type="molecule type" value="Genomic_DNA"/>
</dbReference>
<dbReference type="InterPro" id="IPR013216">
    <property type="entry name" value="Methyltransf_11"/>
</dbReference>
<reference evidence="2 3" key="1">
    <citation type="submission" date="2024-04" db="EMBL/GenBank/DDBJ databases">
        <title>Bacillus oryzaecorticis sp. nov., a moderately halophilic bacterium isolated from rice husks.</title>
        <authorList>
            <person name="Zhu H.-S."/>
        </authorList>
    </citation>
    <scope>NUCLEOTIDE SEQUENCE [LARGE SCALE GENOMIC DNA]</scope>
    <source>
        <strain evidence="2 3">ZC255</strain>
    </source>
</reference>
<organism evidence="2 3">
    <name type="scientific">Rossellomorea oryzaecorticis</name>
    <dbReference type="NCBI Taxonomy" id="1396505"/>
    <lineage>
        <taxon>Bacteria</taxon>
        <taxon>Bacillati</taxon>
        <taxon>Bacillota</taxon>
        <taxon>Bacilli</taxon>
        <taxon>Bacillales</taxon>
        <taxon>Bacillaceae</taxon>
        <taxon>Rossellomorea</taxon>
    </lineage>
</organism>
<dbReference type="Pfam" id="PF08241">
    <property type="entry name" value="Methyltransf_11"/>
    <property type="match status" value="1"/>
</dbReference>
<evidence type="ECO:0000259" key="1">
    <source>
        <dbReference type="Pfam" id="PF08241"/>
    </source>
</evidence>
<comment type="caution">
    <text evidence="2">The sequence shown here is derived from an EMBL/GenBank/DDBJ whole genome shotgun (WGS) entry which is preliminary data.</text>
</comment>
<dbReference type="RefSeq" id="WP_341981173.1">
    <property type="nucleotide sequence ID" value="NZ_JBBYAF010000007.1"/>
</dbReference>
<proteinExistence type="predicted"/>
<keyword evidence="2" id="KW-0489">Methyltransferase</keyword>
<dbReference type="Gene3D" id="3.40.50.150">
    <property type="entry name" value="Vaccinia Virus protein VP39"/>
    <property type="match status" value="1"/>
</dbReference>
<keyword evidence="3" id="KW-1185">Reference proteome</keyword>
<keyword evidence="2" id="KW-0808">Transferase</keyword>